<protein>
    <recommendedName>
        <fullName evidence="3">Mini-circle protein</fullName>
    </recommendedName>
</protein>
<evidence type="ECO:0000313" key="2">
    <source>
        <dbReference type="Proteomes" id="UP000053413"/>
    </source>
</evidence>
<dbReference type="EMBL" id="LLZJ01000017">
    <property type="protein sequence ID" value="KUL66527.1"/>
    <property type="molecule type" value="Genomic_DNA"/>
</dbReference>
<dbReference type="Gene3D" id="1.20.120.450">
    <property type="entry name" value="dinb family like domain"/>
    <property type="match status" value="1"/>
</dbReference>
<comment type="caution">
    <text evidence="1">The sequence shown here is derived from an EMBL/GenBank/DDBJ whole genome shotgun (WGS) entry which is preliminary data.</text>
</comment>
<accession>A0A0X3XBM2</accession>
<dbReference type="SUPFAM" id="SSF109854">
    <property type="entry name" value="DinB/YfiT-like putative metalloenzymes"/>
    <property type="match status" value="1"/>
</dbReference>
<proteinExistence type="predicted"/>
<dbReference type="InterPro" id="IPR034660">
    <property type="entry name" value="DinB/YfiT-like"/>
</dbReference>
<dbReference type="RefSeq" id="WP_059142373.1">
    <property type="nucleotide sequence ID" value="NZ_LLZJ01000017.1"/>
</dbReference>
<evidence type="ECO:0008006" key="3">
    <source>
        <dbReference type="Google" id="ProtNLM"/>
    </source>
</evidence>
<gene>
    <name evidence="1" type="ORF">ADL28_04100</name>
</gene>
<dbReference type="Proteomes" id="UP000053413">
    <property type="component" value="Unassembled WGS sequence"/>
</dbReference>
<organism evidence="1 2">
    <name type="scientific">Streptomyces violaceusniger</name>
    <dbReference type="NCBI Taxonomy" id="68280"/>
    <lineage>
        <taxon>Bacteria</taxon>
        <taxon>Bacillati</taxon>
        <taxon>Actinomycetota</taxon>
        <taxon>Actinomycetes</taxon>
        <taxon>Kitasatosporales</taxon>
        <taxon>Streptomycetaceae</taxon>
        <taxon>Streptomyces</taxon>
        <taxon>Streptomyces violaceusniger group</taxon>
    </lineage>
</organism>
<evidence type="ECO:0000313" key="1">
    <source>
        <dbReference type="EMBL" id="KUL66527.1"/>
    </source>
</evidence>
<dbReference type="Pfam" id="PF04978">
    <property type="entry name" value="MST"/>
    <property type="match status" value="1"/>
</dbReference>
<dbReference type="InterPro" id="IPR007061">
    <property type="entry name" value="MST-like"/>
</dbReference>
<reference evidence="2" key="1">
    <citation type="submission" date="2015-10" db="EMBL/GenBank/DDBJ databases">
        <authorList>
            <person name="Ju K.-S."/>
            <person name="Doroghazi J.R."/>
            <person name="Metcalf W.W."/>
        </authorList>
    </citation>
    <scope>NUCLEOTIDE SEQUENCE [LARGE SCALE GENOMIC DNA]</scope>
    <source>
        <strain evidence="2">NRRL F-8817</strain>
    </source>
</reference>
<sequence length="191" mass="21693">MDSGERNNEAAVTRWAPSTIYPDMWVDPDDDPRETEVETVDERGTLLESLRHFRLTIEMKCVGLDAEQMARRSVPPSTMSLLGLVRHMAEDERHFRRMAGEDSPRIYRTAEDRDGDWNGAIADPAVVEDAWQQWRAESEVTDPFIAGFADLGMRTGEAPLREILVAQIAEYARHCGHADLLRERIDGRVGQ</sequence>
<dbReference type="OrthoDB" id="4548523at2"/>
<name>A0A0X3XBM2_STRVO</name>
<dbReference type="AlphaFoldDB" id="A0A0X3XBM2"/>